<reference evidence="8 9" key="1">
    <citation type="submission" date="2010-10" db="EMBL/GenBank/DDBJ databases">
        <authorList>
            <consortium name="The Broad Institute Genome Sequencing Platform"/>
            <person name="Ward D."/>
            <person name="Earl A."/>
            <person name="Feldgarden M."/>
            <person name="Young S.K."/>
            <person name="Gargeya S."/>
            <person name="Zeng Q."/>
            <person name="Alvarado L."/>
            <person name="Berlin A."/>
            <person name="Bochicchio J."/>
            <person name="Chapman S.B."/>
            <person name="Chen Z."/>
            <person name="Freedman E."/>
            <person name="Gellesch M."/>
            <person name="Goldberg J."/>
            <person name="Griggs A."/>
            <person name="Gujja S."/>
            <person name="Heilman E."/>
            <person name="Heiman D."/>
            <person name="Howarth C."/>
            <person name="Mehta T."/>
            <person name="Neiman D."/>
            <person name="Pearson M."/>
            <person name="Roberts A."/>
            <person name="Saif S."/>
            <person name="Shea T."/>
            <person name="Shenoy N."/>
            <person name="Sisk P."/>
            <person name="Stolte C."/>
            <person name="Sykes S."/>
            <person name="White J."/>
            <person name="Yandava C."/>
            <person name="Allen-Vercoe E."/>
            <person name="Sibley C."/>
            <person name="Ambrose C.E."/>
            <person name="Strauss J."/>
            <person name="Daigneault M."/>
            <person name="Haas B."/>
            <person name="Nusbaum C."/>
            <person name="Birren B."/>
        </authorList>
    </citation>
    <scope>NUCLEOTIDE SEQUENCE [LARGE SCALE GENOMIC DNA]</scope>
    <source>
        <strain evidence="8 9">3_1_6</strain>
    </source>
</reference>
<feature type="domain" description="FAD-dependent oxidoreductase 2 FAD-binding" evidence="7">
    <location>
        <begin position="40"/>
        <end position="479"/>
    </location>
</feature>
<gene>
    <name evidence="8" type="ORF">HMPREF0179_00480</name>
</gene>
<organism evidence="8 9">
    <name type="scientific">Bilophila wadsworthia (strain 3_1_6)</name>
    <dbReference type="NCBI Taxonomy" id="563192"/>
    <lineage>
        <taxon>Bacteria</taxon>
        <taxon>Pseudomonadati</taxon>
        <taxon>Thermodesulfobacteriota</taxon>
        <taxon>Desulfovibrionia</taxon>
        <taxon>Desulfovibrionales</taxon>
        <taxon>Desulfovibrionaceae</taxon>
        <taxon>Bilophila</taxon>
    </lineage>
</organism>
<keyword evidence="9" id="KW-1185">Reference proteome</keyword>
<dbReference type="PROSITE" id="PS51318">
    <property type="entry name" value="TAT"/>
    <property type="match status" value="1"/>
</dbReference>
<dbReference type="GO" id="GO:0051536">
    <property type="term" value="F:iron-sulfur cluster binding"/>
    <property type="evidence" value="ECO:0007669"/>
    <property type="project" value="UniProtKB-KW"/>
</dbReference>
<dbReference type="Gene3D" id="3.50.50.60">
    <property type="entry name" value="FAD/NAD(P)-binding domain"/>
    <property type="match status" value="1"/>
</dbReference>
<dbReference type="SUPFAM" id="SSF51905">
    <property type="entry name" value="FAD/NAD(P)-binding domain"/>
    <property type="match status" value="1"/>
</dbReference>
<feature type="signal peptide" evidence="6">
    <location>
        <begin position="1"/>
        <end position="25"/>
    </location>
</feature>
<sequence length="499" mass="53262">MKTRRAFIQTGAVALCGLAAAPALAKPRKPKDADWTETFDVIVIGSGLAAFVAGLSALESGAKRVALLEKMGMIGGSTAISNGTISVPGSPLQKAQGIEDSPEAMLKDLLKAGKGFCHPELTKTLVGNGVEAFDFIVKHGAKFKNTVMMPGGMTAKRLLQPDYNGATGLLAPLRESYLKMGGQLILCCKVDRLLLDRDGRVEGVAARTDYHFNTRLKSDDLENKGGTPVRYRAKRGVICCTGGFEADRAFRSQELPQFDGAFTTEHPGATASGYRMLAAAGARMINGTLYRPAFPCTDEQPLGMMIDPATGKRFVSESADRVAIFHAASKVLASNGRRMPLSILDGDAYELVENKHRMEKNAGAGYVTKHDSLEDLAEHYKIPLDALKATIEEYNAMAEKGEDTAFKADFAKTKNNKVDKPPYYAVMVKPNLTYSLAGALITPKAEVVSVLDDAPIPGLYAAGEATSGVHGAMRLGGCAILDCCVFGMLAGRNVMAKKV</sequence>
<dbReference type="PANTHER" id="PTHR43400:SF7">
    <property type="entry name" value="FAD-DEPENDENT OXIDOREDUCTASE 2 FAD BINDING DOMAIN-CONTAINING PROTEIN"/>
    <property type="match status" value="1"/>
</dbReference>
<reference evidence="8 9" key="2">
    <citation type="submission" date="2013-04" db="EMBL/GenBank/DDBJ databases">
        <title>The Genome Sequence of Bilophila wadsworthia 3_1_6.</title>
        <authorList>
            <consortium name="The Broad Institute Genomics Platform"/>
            <person name="Earl A."/>
            <person name="Ward D."/>
            <person name="Feldgarden M."/>
            <person name="Gevers D."/>
            <person name="Sibley C."/>
            <person name="Strauss J."/>
            <person name="Allen-Vercoe E."/>
            <person name="Walker B."/>
            <person name="Young S."/>
            <person name="Zeng Q."/>
            <person name="Gargeya S."/>
            <person name="Fitzgerald M."/>
            <person name="Haas B."/>
            <person name="Abouelleil A."/>
            <person name="Allen A.W."/>
            <person name="Alvarado L."/>
            <person name="Arachchi H.M."/>
            <person name="Berlin A.M."/>
            <person name="Chapman S.B."/>
            <person name="Gainer-Dewar J."/>
            <person name="Goldberg J."/>
            <person name="Griggs A."/>
            <person name="Gujja S."/>
            <person name="Hansen M."/>
            <person name="Howarth C."/>
            <person name="Imamovic A."/>
            <person name="Ireland A."/>
            <person name="Larimer J."/>
            <person name="McCowan C."/>
            <person name="Murphy C."/>
            <person name="Pearson M."/>
            <person name="Poon T.W."/>
            <person name="Priest M."/>
            <person name="Roberts A."/>
            <person name="Saif S."/>
            <person name="Shea T."/>
            <person name="Sisk P."/>
            <person name="Sykes S."/>
            <person name="Wortman J."/>
            <person name="Nusbaum C."/>
            <person name="Birren B."/>
        </authorList>
    </citation>
    <scope>NUCLEOTIDE SEQUENCE [LARGE SCALE GENOMIC DNA]</scope>
    <source>
        <strain evidence="8 9">3_1_6</strain>
    </source>
</reference>
<comment type="similarity">
    <text evidence="6">Belongs to the FAD-dependent oxidoreductase 2 family. FRD/SDH subfamily.</text>
</comment>
<dbReference type="GeneID" id="78086748"/>
<evidence type="ECO:0000256" key="2">
    <source>
        <dbReference type="ARBA" id="ARBA00022630"/>
    </source>
</evidence>
<dbReference type="EMBL" id="ADCP02000002">
    <property type="protein sequence ID" value="EFV45706.1"/>
    <property type="molecule type" value="Genomic_DNA"/>
</dbReference>
<keyword evidence="5" id="KW-0411">Iron-sulfur</keyword>
<comment type="caution">
    <text evidence="8">The sequence shown here is derived from an EMBL/GenBank/DDBJ whole genome shotgun (WGS) entry which is preliminary data.</text>
</comment>
<dbReference type="RefSeq" id="WP_005024669.1">
    <property type="nucleotide sequence ID" value="NZ_KE150239.1"/>
</dbReference>
<evidence type="ECO:0000256" key="5">
    <source>
        <dbReference type="ARBA" id="ARBA00023014"/>
    </source>
</evidence>
<proteinExistence type="inferred from homology"/>
<dbReference type="InterPro" id="IPR036188">
    <property type="entry name" value="FAD/NAD-bd_sf"/>
</dbReference>
<keyword evidence="4 6" id="KW-0560">Oxidoreductase</keyword>
<dbReference type="OrthoDB" id="9806724at2"/>
<evidence type="ECO:0000256" key="4">
    <source>
        <dbReference type="ARBA" id="ARBA00023002"/>
    </source>
</evidence>
<keyword evidence="3 6" id="KW-0274">FAD</keyword>
<dbReference type="HOGENOM" id="CLU_011398_4_5_7"/>
<evidence type="ECO:0000256" key="3">
    <source>
        <dbReference type="ARBA" id="ARBA00022827"/>
    </source>
</evidence>
<evidence type="ECO:0000256" key="1">
    <source>
        <dbReference type="ARBA" id="ARBA00001974"/>
    </source>
</evidence>
<name>E5Y2N7_BILW3</name>
<evidence type="ECO:0000256" key="6">
    <source>
        <dbReference type="RuleBase" id="RU366062"/>
    </source>
</evidence>
<keyword evidence="6" id="KW-0732">Signal</keyword>
<keyword evidence="5" id="KW-0479">Metal-binding</keyword>
<dbReference type="GO" id="GO:0010181">
    <property type="term" value="F:FMN binding"/>
    <property type="evidence" value="ECO:0007669"/>
    <property type="project" value="InterPro"/>
</dbReference>
<dbReference type="Proteomes" id="UP000006034">
    <property type="component" value="Unassembled WGS sequence"/>
</dbReference>
<feature type="chain" id="PRO_5022261007" evidence="6">
    <location>
        <begin position="26"/>
        <end position="499"/>
    </location>
</feature>
<dbReference type="InterPro" id="IPR027477">
    <property type="entry name" value="Succ_DH/fumarate_Rdtase_cat_sf"/>
</dbReference>
<keyword evidence="5" id="KW-0408">Iron</keyword>
<evidence type="ECO:0000313" key="8">
    <source>
        <dbReference type="EMBL" id="EFV45706.1"/>
    </source>
</evidence>
<dbReference type="eggNOG" id="COG1053">
    <property type="taxonomic scope" value="Bacteria"/>
</dbReference>
<protein>
    <submittedName>
        <fullName evidence="8">Flavocytochrome c</fullName>
    </submittedName>
</protein>
<dbReference type="Gene3D" id="3.90.700.10">
    <property type="entry name" value="Succinate dehydrogenase/fumarate reductase flavoprotein, catalytic domain"/>
    <property type="match status" value="1"/>
</dbReference>
<dbReference type="STRING" id="563192.HMPREF0179_00480"/>
<accession>E5Y2N7</accession>
<dbReference type="PANTHER" id="PTHR43400">
    <property type="entry name" value="FUMARATE REDUCTASE"/>
    <property type="match status" value="1"/>
</dbReference>
<dbReference type="InterPro" id="IPR006311">
    <property type="entry name" value="TAT_signal"/>
</dbReference>
<dbReference type="InterPro" id="IPR050315">
    <property type="entry name" value="FAD-oxidoreductase_2"/>
</dbReference>
<dbReference type="AlphaFoldDB" id="E5Y2N7"/>
<evidence type="ECO:0000313" key="9">
    <source>
        <dbReference type="Proteomes" id="UP000006034"/>
    </source>
</evidence>
<dbReference type="NCBIfam" id="TIGR01813">
    <property type="entry name" value="flavo_cyto_c"/>
    <property type="match status" value="1"/>
</dbReference>
<keyword evidence="2 6" id="KW-0285">Flavoprotein</keyword>
<dbReference type="InterPro" id="IPR010960">
    <property type="entry name" value="Flavocytochrome_c"/>
</dbReference>
<evidence type="ECO:0000259" key="7">
    <source>
        <dbReference type="Pfam" id="PF00890"/>
    </source>
</evidence>
<dbReference type="GO" id="GO:0016491">
    <property type="term" value="F:oxidoreductase activity"/>
    <property type="evidence" value="ECO:0007669"/>
    <property type="project" value="UniProtKB-KW"/>
</dbReference>
<comment type="cofactor">
    <cofactor evidence="1">
        <name>FAD</name>
        <dbReference type="ChEBI" id="CHEBI:57692"/>
    </cofactor>
</comment>
<dbReference type="SUPFAM" id="SSF56425">
    <property type="entry name" value="Succinate dehydrogenase/fumarate reductase flavoprotein, catalytic domain"/>
    <property type="match status" value="1"/>
</dbReference>
<dbReference type="Pfam" id="PF00890">
    <property type="entry name" value="FAD_binding_2"/>
    <property type="match status" value="1"/>
</dbReference>
<dbReference type="InterPro" id="IPR003953">
    <property type="entry name" value="FAD-dep_OxRdtase_2_FAD-bd"/>
</dbReference>